<keyword evidence="3" id="KW-1185">Reference proteome</keyword>
<name>A0ABV9Q651_9BACL</name>
<protein>
    <submittedName>
        <fullName evidence="2">Transposase</fullName>
    </submittedName>
</protein>
<evidence type="ECO:0000313" key="2">
    <source>
        <dbReference type="EMBL" id="MFC4769299.1"/>
    </source>
</evidence>
<reference evidence="3" key="1">
    <citation type="journal article" date="2019" name="Int. J. Syst. Evol. Microbiol.">
        <title>The Global Catalogue of Microorganisms (GCM) 10K type strain sequencing project: providing services to taxonomists for standard genome sequencing and annotation.</title>
        <authorList>
            <consortium name="The Broad Institute Genomics Platform"/>
            <consortium name="The Broad Institute Genome Sequencing Center for Infectious Disease"/>
            <person name="Wu L."/>
            <person name="Ma J."/>
        </authorList>
    </citation>
    <scope>NUCLEOTIDE SEQUENCE [LARGE SCALE GENOMIC DNA]</scope>
    <source>
        <strain evidence="3">WYCCWR 12678</strain>
    </source>
</reference>
<sequence length="90" mass="10468">RARANLKAKHRLLNPQTASLPTEKQPELQEILSYSPLLQQVHAWKEALGEWYDCTPDAKVAAIWFERWLEQGERLQHPAIAACIKTMRNY</sequence>
<evidence type="ECO:0000313" key="3">
    <source>
        <dbReference type="Proteomes" id="UP001596002"/>
    </source>
</evidence>
<gene>
    <name evidence="2" type="ORF">ACFO8Q_18375</name>
</gene>
<dbReference type="RefSeq" id="WP_380027657.1">
    <property type="nucleotide sequence ID" value="NZ_JBHSHC010000124.1"/>
</dbReference>
<accession>A0ABV9Q651</accession>
<evidence type="ECO:0000259" key="1">
    <source>
        <dbReference type="Pfam" id="PF01610"/>
    </source>
</evidence>
<organism evidence="2 3">
    <name type="scientific">Effusibacillus consociatus</name>
    <dbReference type="NCBI Taxonomy" id="1117041"/>
    <lineage>
        <taxon>Bacteria</taxon>
        <taxon>Bacillati</taxon>
        <taxon>Bacillota</taxon>
        <taxon>Bacilli</taxon>
        <taxon>Bacillales</taxon>
        <taxon>Alicyclobacillaceae</taxon>
        <taxon>Effusibacillus</taxon>
    </lineage>
</organism>
<comment type="caution">
    <text evidence="2">The sequence shown here is derived from an EMBL/GenBank/DDBJ whole genome shotgun (WGS) entry which is preliminary data.</text>
</comment>
<dbReference type="Proteomes" id="UP001596002">
    <property type="component" value="Unassembled WGS sequence"/>
</dbReference>
<dbReference type="EMBL" id="JBHSHC010000124">
    <property type="protein sequence ID" value="MFC4769299.1"/>
    <property type="molecule type" value="Genomic_DNA"/>
</dbReference>
<proteinExistence type="predicted"/>
<dbReference type="Pfam" id="PF01610">
    <property type="entry name" value="DDE_Tnp_ISL3"/>
    <property type="match status" value="1"/>
</dbReference>
<feature type="domain" description="Transposase IS204/IS1001/IS1096/IS1165 DDE" evidence="1">
    <location>
        <begin position="2"/>
        <end position="90"/>
    </location>
</feature>
<dbReference type="InterPro" id="IPR002560">
    <property type="entry name" value="Transposase_DDE"/>
</dbReference>
<feature type="non-terminal residue" evidence="2">
    <location>
        <position position="1"/>
    </location>
</feature>